<dbReference type="Proteomes" id="UP000029453">
    <property type="component" value="Unassembled WGS sequence"/>
</dbReference>
<dbReference type="AlphaFoldDB" id="M9LHL7"/>
<sequence length="125" mass="13933">MKTILVTGGTDGIGKGVAIHFLKKGDRVIVVGSSTAKGNLFLNEARQLGAEERAIFLHPNLSLVKENKRIIEEIKSRFDSLDRFVFCATNHKQRKEVSLAMKTFDKENAQTLYNKTIQLMKGVLG</sequence>
<protein>
    <submittedName>
        <fullName evidence="1">Dehydrogenase</fullName>
    </submittedName>
</protein>
<organism evidence="1 2">
    <name type="scientific">Paenibacillus popilliae ATCC 14706</name>
    <dbReference type="NCBI Taxonomy" id="1212764"/>
    <lineage>
        <taxon>Bacteria</taxon>
        <taxon>Bacillati</taxon>
        <taxon>Bacillota</taxon>
        <taxon>Bacilli</taxon>
        <taxon>Bacillales</taxon>
        <taxon>Paenibacillaceae</taxon>
        <taxon>Paenibacillus</taxon>
    </lineage>
</organism>
<dbReference type="PANTHER" id="PTHR43975:SF2">
    <property type="entry name" value="EG:BACR7A4.14 PROTEIN-RELATED"/>
    <property type="match status" value="1"/>
</dbReference>
<dbReference type="EMBL" id="BALG01000093">
    <property type="protein sequence ID" value="GAC42355.1"/>
    <property type="molecule type" value="Genomic_DNA"/>
</dbReference>
<keyword evidence="2" id="KW-1185">Reference proteome</keyword>
<comment type="caution">
    <text evidence="1">The sequence shown here is derived from an EMBL/GenBank/DDBJ whole genome shotgun (WGS) entry which is preliminary data.</text>
</comment>
<proteinExistence type="predicted"/>
<accession>M9LHL7</accession>
<dbReference type="Gene3D" id="3.40.50.720">
    <property type="entry name" value="NAD(P)-binding Rossmann-like Domain"/>
    <property type="match status" value="1"/>
</dbReference>
<dbReference type="InterPro" id="IPR002347">
    <property type="entry name" value="SDR_fam"/>
</dbReference>
<reference evidence="1 2" key="1">
    <citation type="submission" date="2012-10" db="EMBL/GenBank/DDBJ databases">
        <title>Draft Genome Sequence of Paenibacillus popilliae ATCC 14706T.</title>
        <authorList>
            <person name="Iiyama K."/>
            <person name="Mori K."/>
            <person name="Mon H."/>
            <person name="Chieda Y."/>
            <person name="Lee J.M."/>
            <person name="Kusakabe T."/>
            <person name="Tashiro K."/>
            <person name="Asano S."/>
            <person name="Yasunaga-Aoki C."/>
            <person name="Shimizu S."/>
        </authorList>
    </citation>
    <scope>NUCLEOTIDE SEQUENCE [LARGE SCALE GENOMIC DNA]</scope>
    <source>
        <strain evidence="1 2">ATCC 14706</strain>
    </source>
</reference>
<evidence type="ECO:0000313" key="1">
    <source>
        <dbReference type="EMBL" id="GAC42355.1"/>
    </source>
</evidence>
<name>M9LHL7_PAEPP</name>
<dbReference type="OrthoDB" id="2860165at2"/>
<evidence type="ECO:0000313" key="2">
    <source>
        <dbReference type="Proteomes" id="UP000029453"/>
    </source>
</evidence>
<dbReference type="SUPFAM" id="SSF51735">
    <property type="entry name" value="NAD(P)-binding Rossmann-fold domains"/>
    <property type="match status" value="1"/>
</dbReference>
<dbReference type="PANTHER" id="PTHR43975">
    <property type="entry name" value="ZGC:101858"/>
    <property type="match status" value="1"/>
</dbReference>
<gene>
    <name evidence="1" type="ORF">PPOP_1712</name>
</gene>
<dbReference type="InterPro" id="IPR036291">
    <property type="entry name" value="NAD(P)-bd_dom_sf"/>
</dbReference>
<dbReference type="Pfam" id="PF00106">
    <property type="entry name" value="adh_short"/>
    <property type="match status" value="1"/>
</dbReference>
<dbReference type="RefSeq" id="WP_006285779.1">
    <property type="nucleotide sequence ID" value="NZ_BALG01000093.1"/>
</dbReference>